<dbReference type="PANTHER" id="PTHR30024">
    <property type="entry name" value="ALIPHATIC SULFONATES-BINDING PROTEIN-RELATED"/>
    <property type="match status" value="1"/>
</dbReference>
<dbReference type="AlphaFoldDB" id="A0A2V2N629"/>
<dbReference type="EMBL" id="QGMY01000009">
    <property type="protein sequence ID" value="PWR70971.1"/>
    <property type="molecule type" value="Genomic_DNA"/>
</dbReference>
<accession>A0A2V2N629</accession>
<gene>
    <name evidence="1" type="ORF">DK846_13395</name>
</gene>
<dbReference type="GeneID" id="97547333"/>
<protein>
    <submittedName>
        <fullName evidence="1">Sulfonate ABC transporter substrate-binding protein</fullName>
    </submittedName>
</protein>
<proteinExistence type="predicted"/>
<dbReference type="OrthoDB" id="10037at2157"/>
<evidence type="ECO:0000313" key="2">
    <source>
        <dbReference type="Proteomes" id="UP000245657"/>
    </source>
</evidence>
<name>A0A2V2N629_9EURY</name>
<comment type="caution">
    <text evidence="1">The sequence shown here is derived from an EMBL/GenBank/DDBJ whole genome shotgun (WGS) entry which is preliminary data.</text>
</comment>
<reference evidence="1 2" key="1">
    <citation type="submission" date="2018-05" db="EMBL/GenBank/DDBJ databases">
        <title>Draft genome of Methanospirillum lacunae Ki8-1.</title>
        <authorList>
            <person name="Dueholm M.S."/>
            <person name="Nielsen P.H."/>
            <person name="Bakmann L.F."/>
            <person name="Otzen D.E."/>
        </authorList>
    </citation>
    <scope>NUCLEOTIDE SEQUENCE [LARGE SCALE GENOMIC DNA]</scope>
    <source>
        <strain evidence="1 2">Ki8-1</strain>
    </source>
</reference>
<dbReference type="RefSeq" id="WP_109969465.1">
    <property type="nucleotide sequence ID" value="NZ_CP176093.1"/>
</dbReference>
<keyword evidence="2" id="KW-1185">Reference proteome</keyword>
<dbReference type="Gene3D" id="3.40.190.10">
    <property type="entry name" value="Periplasmic binding protein-like II"/>
    <property type="match status" value="2"/>
</dbReference>
<organism evidence="1 2">
    <name type="scientific">Methanospirillum lacunae</name>
    <dbReference type="NCBI Taxonomy" id="668570"/>
    <lineage>
        <taxon>Archaea</taxon>
        <taxon>Methanobacteriati</taxon>
        <taxon>Methanobacteriota</taxon>
        <taxon>Stenosarchaea group</taxon>
        <taxon>Methanomicrobia</taxon>
        <taxon>Methanomicrobiales</taxon>
        <taxon>Methanospirillaceae</taxon>
        <taxon>Methanospirillum</taxon>
    </lineage>
</organism>
<dbReference type="Pfam" id="PF13379">
    <property type="entry name" value="NMT1_2"/>
    <property type="match status" value="1"/>
</dbReference>
<evidence type="ECO:0000313" key="1">
    <source>
        <dbReference type="EMBL" id="PWR70971.1"/>
    </source>
</evidence>
<dbReference type="Proteomes" id="UP000245657">
    <property type="component" value="Unassembled WGS sequence"/>
</dbReference>
<dbReference type="SUPFAM" id="SSF53850">
    <property type="entry name" value="Periplasmic binding protein-like II"/>
    <property type="match status" value="1"/>
</dbReference>
<sequence>MTLHRIRIGHLSTVYHTAFILMGTDLLEKNQIQAEWTLFPSGPDIIRAMEKGNLDIAYIGLPPFIIGLDRGLQARCVAGGHIEGTVIIAGPSILPLSSFSGMNGFLDQFAGKCIGTPPKGSIHDIIVRNLLSRYGKNTVQVKNYAWADFLHDALEDGEIAAAAGTPALAVAARRYGSAHIVVPAEDIWPFNPSYGIVATDDLISRGNIVPAFIRAHEDACQMIRKNPGECAKIVADTCGFVDKAFVEEAYRISPHYCAALPLEYLNSTDEFSHTLYTLGSTEHCISPDEIFDLTAVNAIHLAGHHYRDGIYEYQRW</sequence>